<organism evidence="2 3">
    <name type="scientific">Microbacterium pygmaeum</name>
    <dbReference type="NCBI Taxonomy" id="370764"/>
    <lineage>
        <taxon>Bacteria</taxon>
        <taxon>Bacillati</taxon>
        <taxon>Actinomycetota</taxon>
        <taxon>Actinomycetes</taxon>
        <taxon>Micrococcales</taxon>
        <taxon>Microbacteriaceae</taxon>
        <taxon>Microbacterium</taxon>
    </lineage>
</organism>
<evidence type="ECO:0000313" key="2">
    <source>
        <dbReference type="EMBL" id="SDG80716.1"/>
    </source>
</evidence>
<evidence type="ECO:0000313" key="3">
    <source>
        <dbReference type="Proteomes" id="UP000199009"/>
    </source>
</evidence>
<evidence type="ECO:0000259" key="1">
    <source>
        <dbReference type="Pfam" id="PF06439"/>
    </source>
</evidence>
<dbReference type="Proteomes" id="UP000199009">
    <property type="component" value="Chromosome I"/>
</dbReference>
<dbReference type="InterPro" id="IPR010496">
    <property type="entry name" value="AL/BT2_dom"/>
</dbReference>
<dbReference type="OrthoDB" id="176168at2"/>
<dbReference type="AlphaFoldDB" id="A0A1G7X999"/>
<name>A0A1G7X999_9MICO</name>
<protein>
    <recommendedName>
        <fullName evidence="1">3-keto-alpha-glucoside-1,2-lyase/3-keto-2-hydroxy-glucal hydratase domain-containing protein</fullName>
    </recommendedName>
</protein>
<dbReference type="Gene3D" id="2.60.120.560">
    <property type="entry name" value="Exo-inulinase, domain 1"/>
    <property type="match status" value="1"/>
</dbReference>
<feature type="domain" description="3-keto-alpha-glucoside-1,2-lyase/3-keto-2-hydroxy-glucal hydratase" evidence="1">
    <location>
        <begin position="5"/>
        <end position="275"/>
    </location>
</feature>
<gene>
    <name evidence="2" type="ORF">SAMN04489810_1347</name>
</gene>
<keyword evidence="3" id="KW-1185">Reference proteome</keyword>
<dbReference type="STRING" id="370764.SAMN04489810_1347"/>
<dbReference type="RefSeq" id="WP_091487947.1">
    <property type="nucleotide sequence ID" value="NZ_LT629692.1"/>
</dbReference>
<sequence>MSREISLFDGHSLTGWFAAPRIYGSVYPGGPELLDLVPAMPREYNEQSAKHPAVWTVEDGAIVGRQDAAPPGWGGYLVSEQTFGSFELELEMKPDWPADTGVMIRRRRDSWEGLQVLVDHRQSGSIGGFYGNGIAGFHGVPFNIAARLDALGRPVGLVEDDPTTTLEPITAPKRAMLAQASAAAPFLESWRWRDWNTLRIRCEGTPPRVTTWVNDVLIAEIDTSAIDWPGYNPEAVWSLLGKRGHIALEVHDNDPGMGAARWGRDAACRWRNLRLQEL</sequence>
<dbReference type="EMBL" id="LT629692">
    <property type="protein sequence ID" value="SDG80716.1"/>
    <property type="molecule type" value="Genomic_DNA"/>
</dbReference>
<dbReference type="GO" id="GO:0016787">
    <property type="term" value="F:hydrolase activity"/>
    <property type="evidence" value="ECO:0007669"/>
    <property type="project" value="InterPro"/>
</dbReference>
<dbReference type="Pfam" id="PF06439">
    <property type="entry name" value="3keto-disac_hyd"/>
    <property type="match status" value="1"/>
</dbReference>
<accession>A0A1G7X999</accession>
<reference evidence="2 3" key="1">
    <citation type="submission" date="2016-10" db="EMBL/GenBank/DDBJ databases">
        <authorList>
            <person name="de Groot N.N."/>
        </authorList>
    </citation>
    <scope>NUCLEOTIDE SEQUENCE [LARGE SCALE GENOMIC DNA]</scope>
    <source>
        <strain evidence="2 3">DSM 23142</strain>
    </source>
</reference>
<proteinExistence type="predicted"/>